<comment type="caution">
    <text evidence="12">The sequence shown here is derived from an EMBL/GenBank/DDBJ whole genome shotgun (WGS) entry which is preliminary data.</text>
</comment>
<evidence type="ECO:0000256" key="10">
    <source>
        <dbReference type="SAM" id="MobiDB-lite"/>
    </source>
</evidence>
<dbReference type="AlphaFoldDB" id="A0A9W8JVZ0"/>
<comment type="similarity">
    <text evidence="3">Belongs to the Nudix hydrolase family. NudC subfamily.</text>
</comment>
<dbReference type="EC" id="3.6.1.22" evidence="4"/>
<evidence type="ECO:0000256" key="3">
    <source>
        <dbReference type="ARBA" id="ARBA00009595"/>
    </source>
</evidence>
<dbReference type="OrthoDB" id="10249612at2759"/>
<evidence type="ECO:0000313" key="13">
    <source>
        <dbReference type="Proteomes" id="UP001148786"/>
    </source>
</evidence>
<organism evidence="12 13">
    <name type="scientific">Agrocybe chaxingu</name>
    <dbReference type="NCBI Taxonomy" id="84603"/>
    <lineage>
        <taxon>Eukaryota</taxon>
        <taxon>Fungi</taxon>
        <taxon>Dikarya</taxon>
        <taxon>Basidiomycota</taxon>
        <taxon>Agaricomycotina</taxon>
        <taxon>Agaricomycetes</taxon>
        <taxon>Agaricomycetidae</taxon>
        <taxon>Agaricales</taxon>
        <taxon>Agaricineae</taxon>
        <taxon>Strophariaceae</taxon>
        <taxon>Agrocybe</taxon>
    </lineage>
</organism>
<keyword evidence="8" id="KW-0520">NAD</keyword>
<dbReference type="InterPro" id="IPR015797">
    <property type="entry name" value="NUDIX_hydrolase-like_dom_sf"/>
</dbReference>
<dbReference type="PROSITE" id="PS00893">
    <property type="entry name" value="NUDIX_BOX"/>
    <property type="match status" value="1"/>
</dbReference>
<dbReference type="PANTHER" id="PTHR42904:SF6">
    <property type="entry name" value="NAD-CAPPED RNA HYDROLASE NUDT12"/>
    <property type="match status" value="1"/>
</dbReference>
<dbReference type="EMBL" id="JANKHO010000993">
    <property type="protein sequence ID" value="KAJ3504563.1"/>
    <property type="molecule type" value="Genomic_DNA"/>
</dbReference>
<reference evidence="12" key="1">
    <citation type="submission" date="2022-07" db="EMBL/GenBank/DDBJ databases">
        <title>Genome Sequence of Agrocybe chaxingu.</title>
        <authorList>
            <person name="Buettner E."/>
        </authorList>
    </citation>
    <scope>NUCLEOTIDE SEQUENCE</scope>
    <source>
        <strain evidence="12">MP-N11</strain>
    </source>
</reference>
<protein>
    <recommendedName>
        <fullName evidence="4">NAD(+) diphosphatase</fullName>
        <ecNumber evidence="4">3.6.1.22</ecNumber>
    </recommendedName>
</protein>
<keyword evidence="7" id="KW-0460">Magnesium</keyword>
<dbReference type="Pfam" id="PF09296">
    <property type="entry name" value="NUDIX-like"/>
    <property type="match status" value="1"/>
</dbReference>
<sequence length="479" mass="52934">MPETHVNTFGGSPLNRLSWLRPSQSFMNAIIHVPNSRWLLFNAGQPLMISSDDRLVRPALAYLSTEDVKPFLGPEPYFGQGKEPGKLVVEKDGESHTHPQHSPTEAARHHGIPIVFLGLHEKESGDNSVALPSSEFTNPDEAIKKLQGTPYFAIDVADLEYTADDLENFLKESGPGREGKKLSWVEPRTLMMGFDGFPAAVFASARSMVDWNQRNQFCPGCGSPTYSMWGGWKVACKTLLPWTDNGNKKPCPTTKGLHNFTHPRTDGVVIMIAIDETGEKVLLGRGRRFPGKFYSALAGFIEPGESFEDAVVREMWEEAGVHVWNIKYHSGQPWPYPANLMVGFYARADSTKPIRTDLDNELVDARWFAREEILAVINHTSGTRFRHADLKKFAEDVDGRSNTGETKAQTDPTSQALTPAESKASASQQERGNSLDGEPPFRLPGTGAIAGVLVRDWAEGRISFPPEDLKAGPIHKGNL</sequence>
<comment type="cofactor">
    <cofactor evidence="1">
        <name>Mg(2+)</name>
        <dbReference type="ChEBI" id="CHEBI:18420"/>
    </cofactor>
</comment>
<evidence type="ECO:0000256" key="5">
    <source>
        <dbReference type="ARBA" id="ARBA00022723"/>
    </source>
</evidence>
<dbReference type="Gene3D" id="3.90.79.20">
    <property type="match status" value="1"/>
</dbReference>
<keyword evidence="13" id="KW-1185">Reference proteome</keyword>
<evidence type="ECO:0000256" key="2">
    <source>
        <dbReference type="ARBA" id="ARBA00001947"/>
    </source>
</evidence>
<evidence type="ECO:0000256" key="7">
    <source>
        <dbReference type="ARBA" id="ARBA00022842"/>
    </source>
</evidence>
<dbReference type="Proteomes" id="UP001148786">
    <property type="component" value="Unassembled WGS sequence"/>
</dbReference>
<dbReference type="Gene3D" id="3.90.79.10">
    <property type="entry name" value="Nucleoside Triphosphate Pyrophosphohydrolase"/>
    <property type="match status" value="1"/>
</dbReference>
<evidence type="ECO:0000256" key="6">
    <source>
        <dbReference type="ARBA" id="ARBA00022801"/>
    </source>
</evidence>
<comment type="cofactor">
    <cofactor evidence="2">
        <name>Zn(2+)</name>
        <dbReference type="ChEBI" id="CHEBI:29105"/>
    </cofactor>
</comment>
<evidence type="ECO:0000256" key="8">
    <source>
        <dbReference type="ARBA" id="ARBA00023027"/>
    </source>
</evidence>
<evidence type="ECO:0000256" key="1">
    <source>
        <dbReference type="ARBA" id="ARBA00001946"/>
    </source>
</evidence>
<feature type="compositionally biased region" description="Polar residues" evidence="10">
    <location>
        <begin position="400"/>
        <end position="417"/>
    </location>
</feature>
<dbReference type="SUPFAM" id="SSF55811">
    <property type="entry name" value="Nudix"/>
    <property type="match status" value="1"/>
</dbReference>
<gene>
    <name evidence="12" type="ORF">NLJ89_g7873</name>
</gene>
<dbReference type="GO" id="GO:0006742">
    <property type="term" value="P:NADP+ catabolic process"/>
    <property type="evidence" value="ECO:0007669"/>
    <property type="project" value="TreeGrafter"/>
</dbReference>
<dbReference type="PANTHER" id="PTHR42904">
    <property type="entry name" value="NUDIX HYDROLASE, NUDC SUBFAMILY"/>
    <property type="match status" value="1"/>
</dbReference>
<feature type="region of interest" description="Disordered" evidence="10">
    <location>
        <begin position="396"/>
        <end position="443"/>
    </location>
</feature>
<dbReference type="CDD" id="cd03429">
    <property type="entry name" value="NUDIX_NADH_pyrophosphatase_Nudt13"/>
    <property type="match status" value="1"/>
</dbReference>
<dbReference type="GO" id="GO:0005829">
    <property type="term" value="C:cytosol"/>
    <property type="evidence" value="ECO:0007669"/>
    <property type="project" value="TreeGrafter"/>
</dbReference>
<comment type="catalytic activity">
    <reaction evidence="9">
        <text>a 5'-end NAD(+)-phospho-ribonucleoside in mRNA + H2O = a 5'-end phospho-adenosine-phospho-ribonucleoside in mRNA + beta-nicotinamide D-ribonucleotide + 2 H(+)</text>
        <dbReference type="Rhea" id="RHEA:60876"/>
        <dbReference type="Rhea" id="RHEA-COMP:15698"/>
        <dbReference type="Rhea" id="RHEA-COMP:15719"/>
        <dbReference type="ChEBI" id="CHEBI:14649"/>
        <dbReference type="ChEBI" id="CHEBI:15377"/>
        <dbReference type="ChEBI" id="CHEBI:15378"/>
        <dbReference type="ChEBI" id="CHEBI:144029"/>
        <dbReference type="ChEBI" id="CHEBI:144051"/>
    </reaction>
    <physiologicalReaction direction="left-to-right" evidence="9">
        <dbReference type="Rhea" id="RHEA:60877"/>
    </physiologicalReaction>
</comment>
<evidence type="ECO:0000256" key="9">
    <source>
        <dbReference type="ARBA" id="ARBA00023679"/>
    </source>
</evidence>
<dbReference type="InterPro" id="IPR015375">
    <property type="entry name" value="NADH_PPase-like_N"/>
</dbReference>
<dbReference type="GO" id="GO:0046872">
    <property type="term" value="F:metal ion binding"/>
    <property type="evidence" value="ECO:0007669"/>
    <property type="project" value="UniProtKB-KW"/>
</dbReference>
<dbReference type="InterPro" id="IPR000086">
    <property type="entry name" value="NUDIX_hydrolase_dom"/>
</dbReference>
<keyword evidence="6" id="KW-0378">Hydrolase</keyword>
<dbReference type="GO" id="GO:0035529">
    <property type="term" value="F:NADH pyrophosphatase activity"/>
    <property type="evidence" value="ECO:0007669"/>
    <property type="project" value="TreeGrafter"/>
</dbReference>
<dbReference type="InterPro" id="IPR020084">
    <property type="entry name" value="NUDIX_hydrolase_CS"/>
</dbReference>
<dbReference type="GO" id="GO:0019677">
    <property type="term" value="P:NAD+ catabolic process"/>
    <property type="evidence" value="ECO:0007669"/>
    <property type="project" value="TreeGrafter"/>
</dbReference>
<evidence type="ECO:0000313" key="12">
    <source>
        <dbReference type="EMBL" id="KAJ3504563.1"/>
    </source>
</evidence>
<name>A0A9W8JVZ0_9AGAR</name>
<dbReference type="GO" id="GO:0005777">
    <property type="term" value="C:peroxisome"/>
    <property type="evidence" value="ECO:0007669"/>
    <property type="project" value="TreeGrafter"/>
</dbReference>
<dbReference type="PROSITE" id="PS51462">
    <property type="entry name" value="NUDIX"/>
    <property type="match status" value="1"/>
</dbReference>
<feature type="domain" description="Nudix hydrolase" evidence="11">
    <location>
        <begin position="263"/>
        <end position="393"/>
    </location>
</feature>
<accession>A0A9W8JVZ0</accession>
<keyword evidence="5" id="KW-0479">Metal-binding</keyword>
<dbReference type="InterPro" id="IPR049734">
    <property type="entry name" value="NudC-like_C"/>
</dbReference>
<evidence type="ECO:0000259" key="11">
    <source>
        <dbReference type="PROSITE" id="PS51462"/>
    </source>
</evidence>
<evidence type="ECO:0000256" key="4">
    <source>
        <dbReference type="ARBA" id="ARBA00012381"/>
    </source>
</evidence>
<dbReference type="Pfam" id="PF00293">
    <property type="entry name" value="NUDIX"/>
    <property type="match status" value="1"/>
</dbReference>
<proteinExistence type="inferred from homology"/>
<dbReference type="InterPro" id="IPR050241">
    <property type="entry name" value="NAD-cap_RNA_hydrolase_NudC"/>
</dbReference>